<dbReference type="Proteomes" id="UP001054821">
    <property type="component" value="Chromosome 1"/>
</dbReference>
<dbReference type="EMBL" id="JAJFAZ020000001">
    <property type="protein sequence ID" value="KAI5349294.1"/>
    <property type="molecule type" value="Genomic_DNA"/>
</dbReference>
<comment type="caution">
    <text evidence="2">The sequence shown here is derived from an EMBL/GenBank/DDBJ whole genome shotgun (WGS) entry which is preliminary data.</text>
</comment>
<accession>A0AAD4WV09</accession>
<protein>
    <submittedName>
        <fullName evidence="2">Uncharacterized protein</fullName>
    </submittedName>
</protein>
<dbReference type="AlphaFoldDB" id="A0AAD4WV09"/>
<sequence>MSLEICEKTATLELSEKRIKECETELEQQRGELRNLISSQSTIRVEVAKKFRYGWVQSQQQPEHWFLAGPDDYDNELESDPDGYELFLGMHPDDSPPTGYIPHHRTTLAAFHPSKSVGTVVSSANVTSSIPSTWPVLVFTGFTSSAGFSTCVGPTSETILDPLDDAS</sequence>
<keyword evidence="1" id="KW-0175">Coiled coil</keyword>
<feature type="coiled-coil region" evidence="1">
    <location>
        <begin position="12"/>
        <end position="39"/>
    </location>
</feature>
<gene>
    <name evidence="2" type="ORF">L3X38_002181</name>
</gene>
<reference evidence="2 3" key="1">
    <citation type="journal article" date="2022" name="G3 (Bethesda)">
        <title>Whole-genome sequence and methylome profiling of the almond [Prunus dulcis (Mill.) D.A. Webb] cultivar 'Nonpareil'.</title>
        <authorList>
            <person name="D'Amico-Willman K.M."/>
            <person name="Ouma W.Z."/>
            <person name="Meulia T."/>
            <person name="Sideli G.M."/>
            <person name="Gradziel T.M."/>
            <person name="Fresnedo-Ramirez J."/>
        </authorList>
    </citation>
    <scope>NUCLEOTIDE SEQUENCE [LARGE SCALE GENOMIC DNA]</scope>
    <source>
        <strain evidence="2">Clone GOH B32 T37-40</strain>
    </source>
</reference>
<evidence type="ECO:0000313" key="3">
    <source>
        <dbReference type="Proteomes" id="UP001054821"/>
    </source>
</evidence>
<name>A0AAD4WV09_PRUDU</name>
<keyword evidence="3" id="KW-1185">Reference proteome</keyword>
<organism evidence="2 3">
    <name type="scientific">Prunus dulcis</name>
    <name type="common">Almond</name>
    <name type="synonym">Amygdalus dulcis</name>
    <dbReference type="NCBI Taxonomy" id="3755"/>
    <lineage>
        <taxon>Eukaryota</taxon>
        <taxon>Viridiplantae</taxon>
        <taxon>Streptophyta</taxon>
        <taxon>Embryophyta</taxon>
        <taxon>Tracheophyta</taxon>
        <taxon>Spermatophyta</taxon>
        <taxon>Magnoliopsida</taxon>
        <taxon>eudicotyledons</taxon>
        <taxon>Gunneridae</taxon>
        <taxon>Pentapetalae</taxon>
        <taxon>rosids</taxon>
        <taxon>fabids</taxon>
        <taxon>Rosales</taxon>
        <taxon>Rosaceae</taxon>
        <taxon>Amygdaloideae</taxon>
        <taxon>Amygdaleae</taxon>
        <taxon>Prunus</taxon>
    </lineage>
</organism>
<evidence type="ECO:0000256" key="1">
    <source>
        <dbReference type="SAM" id="Coils"/>
    </source>
</evidence>
<proteinExistence type="predicted"/>
<evidence type="ECO:0000313" key="2">
    <source>
        <dbReference type="EMBL" id="KAI5349294.1"/>
    </source>
</evidence>